<dbReference type="OrthoDB" id="260100at2"/>
<dbReference type="KEGG" id="agv:OJF2_65790"/>
<reference evidence="2 3" key="1">
    <citation type="submission" date="2019-08" db="EMBL/GenBank/DDBJ databases">
        <title>Deep-cultivation of Planctomycetes and their phenomic and genomic characterization uncovers novel biology.</title>
        <authorList>
            <person name="Wiegand S."/>
            <person name="Jogler M."/>
            <person name="Boedeker C."/>
            <person name="Pinto D."/>
            <person name="Vollmers J."/>
            <person name="Rivas-Marin E."/>
            <person name="Kohn T."/>
            <person name="Peeters S.H."/>
            <person name="Heuer A."/>
            <person name="Rast P."/>
            <person name="Oberbeckmann S."/>
            <person name="Bunk B."/>
            <person name="Jeske O."/>
            <person name="Meyerdierks A."/>
            <person name="Storesund J.E."/>
            <person name="Kallscheuer N."/>
            <person name="Luecker S."/>
            <person name="Lage O.M."/>
            <person name="Pohl T."/>
            <person name="Merkel B.J."/>
            <person name="Hornburger P."/>
            <person name="Mueller R.-W."/>
            <person name="Bruemmer F."/>
            <person name="Labrenz M."/>
            <person name="Spormann A.M."/>
            <person name="Op den Camp H."/>
            <person name="Overmann J."/>
            <person name="Amann R."/>
            <person name="Jetten M.S.M."/>
            <person name="Mascher T."/>
            <person name="Medema M.H."/>
            <person name="Devos D.P."/>
            <person name="Kaster A.-K."/>
            <person name="Ovreas L."/>
            <person name="Rohde M."/>
            <person name="Galperin M.Y."/>
            <person name="Jogler C."/>
        </authorList>
    </citation>
    <scope>NUCLEOTIDE SEQUENCE [LARGE SCALE GENOMIC DNA]</scope>
    <source>
        <strain evidence="2 3">OJF2</strain>
    </source>
</reference>
<proteinExistence type="predicted"/>
<dbReference type="Pfam" id="PF07963">
    <property type="entry name" value="N_methyl"/>
    <property type="match status" value="1"/>
</dbReference>
<dbReference type="InterPro" id="IPR045584">
    <property type="entry name" value="Pilin-like"/>
</dbReference>
<evidence type="ECO:0000259" key="1">
    <source>
        <dbReference type="Pfam" id="PF07596"/>
    </source>
</evidence>
<dbReference type="NCBIfam" id="TIGR04294">
    <property type="entry name" value="pre_pil_HX9DG"/>
    <property type="match status" value="1"/>
</dbReference>
<dbReference type="PANTHER" id="PTHR30093:SF2">
    <property type="entry name" value="TYPE II SECRETION SYSTEM PROTEIN H"/>
    <property type="match status" value="1"/>
</dbReference>
<feature type="domain" description="DUF1559" evidence="1">
    <location>
        <begin position="34"/>
        <end position="315"/>
    </location>
</feature>
<dbReference type="Pfam" id="PF07596">
    <property type="entry name" value="SBP_bac_10"/>
    <property type="match status" value="1"/>
</dbReference>
<dbReference type="SUPFAM" id="SSF54523">
    <property type="entry name" value="Pili subunits"/>
    <property type="match status" value="1"/>
</dbReference>
<dbReference type="NCBIfam" id="TIGR02532">
    <property type="entry name" value="IV_pilin_GFxxxE"/>
    <property type="match status" value="1"/>
</dbReference>
<dbReference type="EMBL" id="CP042997">
    <property type="protein sequence ID" value="QEH37983.1"/>
    <property type="molecule type" value="Genomic_DNA"/>
</dbReference>
<dbReference type="Proteomes" id="UP000324233">
    <property type="component" value="Chromosome"/>
</dbReference>
<dbReference type="Gene3D" id="3.30.700.10">
    <property type="entry name" value="Glycoprotein, Type 4 Pilin"/>
    <property type="match status" value="1"/>
</dbReference>
<protein>
    <submittedName>
        <fullName evidence="2">Putative major pilin subunit</fullName>
    </submittedName>
</protein>
<dbReference type="InterPro" id="IPR012902">
    <property type="entry name" value="N_methyl_site"/>
</dbReference>
<evidence type="ECO:0000313" key="2">
    <source>
        <dbReference type="EMBL" id="QEH37983.1"/>
    </source>
</evidence>
<name>A0A5B9WBX9_9BACT</name>
<evidence type="ECO:0000313" key="3">
    <source>
        <dbReference type="Proteomes" id="UP000324233"/>
    </source>
</evidence>
<dbReference type="InterPro" id="IPR011453">
    <property type="entry name" value="DUF1559"/>
</dbReference>
<dbReference type="AlphaFoldDB" id="A0A5B9WBX9"/>
<gene>
    <name evidence="2" type="ORF">OJF2_65790</name>
</gene>
<dbReference type="PANTHER" id="PTHR30093">
    <property type="entry name" value="GENERAL SECRETION PATHWAY PROTEIN G"/>
    <property type="match status" value="1"/>
</dbReference>
<dbReference type="InterPro" id="IPR027558">
    <property type="entry name" value="Pre_pil_HX9DG_C"/>
</dbReference>
<sequence length="336" mass="35148">MPARSSRPGFTLIELLVVIAIIAILVALLLPAVQAAREAARRSQCANNLRQIGLALQNYHAAVSSFPVGFLYPTGKVPPTTSPLQYRWSALAQMTPYLEQSSLFHAINFDFPLAYRPPAASPFWPFYPANTTAMATRVGTFLCPSDGAQAPSEDSGPTNYAFCTGDGSGGGDATAADGTFILGPAISLAALTDGSSSTAAASEQLLGIAGPYSQTTPTPIPAPTARAFARVAAGPLTDEACAGAPSGWLLNKGAGWWDGNYLNTLYNHHEPPNSPRPDCITYHNPGWKAGRSLHPGGVDALFCDGHVSFVRDGIAPATWRALATRSGGEAVSSDAF</sequence>
<organism evidence="2 3">
    <name type="scientific">Aquisphaera giovannonii</name>
    <dbReference type="NCBI Taxonomy" id="406548"/>
    <lineage>
        <taxon>Bacteria</taxon>
        <taxon>Pseudomonadati</taxon>
        <taxon>Planctomycetota</taxon>
        <taxon>Planctomycetia</taxon>
        <taxon>Isosphaerales</taxon>
        <taxon>Isosphaeraceae</taxon>
        <taxon>Aquisphaera</taxon>
    </lineage>
</organism>
<accession>A0A5B9WBX9</accession>
<keyword evidence="3" id="KW-1185">Reference proteome</keyword>
<dbReference type="RefSeq" id="WP_148597477.1">
    <property type="nucleotide sequence ID" value="NZ_CP042997.1"/>
</dbReference>